<dbReference type="AlphaFoldDB" id="A0A1I7ID19"/>
<dbReference type="EMBL" id="FPBV01000006">
    <property type="protein sequence ID" value="SFU70798.1"/>
    <property type="molecule type" value="Genomic_DNA"/>
</dbReference>
<sequence>MSDRVLSDEEIAEFESFALEVPDQIDFASAEDVLDLIATIRDLQRQNAELRSDYQRMYERALKLHNQNAFMLETLETYVRECRDCKDGYIDGLRCAHCWTARETLAKVRGESVGNPA</sequence>
<accession>A0A1I7ID19</accession>
<keyword evidence="3" id="KW-1185">Reference proteome</keyword>
<gene>
    <name evidence="2" type="ORF">SAMN05421543_106144</name>
</gene>
<dbReference type="RefSeq" id="WP_074951051.1">
    <property type="nucleotide sequence ID" value="NZ_FPBV01000006.1"/>
</dbReference>
<evidence type="ECO:0008006" key="4">
    <source>
        <dbReference type="Google" id="ProtNLM"/>
    </source>
</evidence>
<feature type="coiled-coil region" evidence="1">
    <location>
        <begin position="33"/>
        <end position="60"/>
    </location>
</feature>
<evidence type="ECO:0000256" key="1">
    <source>
        <dbReference type="SAM" id="Coils"/>
    </source>
</evidence>
<name>A0A1I7ID19_9BACL</name>
<dbReference type="STRING" id="392015.SAMN05421543_106144"/>
<keyword evidence="1" id="KW-0175">Coiled coil</keyword>
<reference evidence="3" key="1">
    <citation type="submission" date="2016-10" db="EMBL/GenBank/DDBJ databases">
        <authorList>
            <person name="Varghese N."/>
        </authorList>
    </citation>
    <scope>NUCLEOTIDE SEQUENCE [LARGE SCALE GENOMIC DNA]</scope>
    <source>
        <strain evidence="3">DSM 17980</strain>
    </source>
</reference>
<organism evidence="2 3">
    <name type="scientific">Alicyclobacillus macrosporangiidus</name>
    <dbReference type="NCBI Taxonomy" id="392015"/>
    <lineage>
        <taxon>Bacteria</taxon>
        <taxon>Bacillati</taxon>
        <taxon>Bacillota</taxon>
        <taxon>Bacilli</taxon>
        <taxon>Bacillales</taxon>
        <taxon>Alicyclobacillaceae</taxon>
        <taxon>Alicyclobacillus</taxon>
    </lineage>
</organism>
<evidence type="ECO:0000313" key="2">
    <source>
        <dbReference type="EMBL" id="SFU70798.1"/>
    </source>
</evidence>
<dbReference type="Proteomes" id="UP000183508">
    <property type="component" value="Unassembled WGS sequence"/>
</dbReference>
<proteinExistence type="predicted"/>
<protein>
    <recommendedName>
        <fullName evidence="4">Regulator of replication initiation timing</fullName>
    </recommendedName>
</protein>
<evidence type="ECO:0000313" key="3">
    <source>
        <dbReference type="Proteomes" id="UP000183508"/>
    </source>
</evidence>